<dbReference type="GO" id="GO:0005886">
    <property type="term" value="C:plasma membrane"/>
    <property type="evidence" value="ECO:0007669"/>
    <property type="project" value="UniProtKB-SubCell"/>
</dbReference>
<dbReference type="CDD" id="cd07731">
    <property type="entry name" value="ComA-like_MBL-fold"/>
    <property type="match status" value="1"/>
</dbReference>
<gene>
    <name evidence="8" type="ORF">Q8A57_09250</name>
</gene>
<keyword evidence="2" id="KW-1003">Cell membrane</keyword>
<feature type="transmembrane region" description="Helical" evidence="6">
    <location>
        <begin position="263"/>
        <end position="281"/>
    </location>
</feature>
<evidence type="ECO:0000256" key="1">
    <source>
        <dbReference type="ARBA" id="ARBA00004651"/>
    </source>
</evidence>
<organism evidence="8 9">
    <name type="scientific">Porticoccus litoralis</name>
    <dbReference type="NCBI Taxonomy" id="434086"/>
    <lineage>
        <taxon>Bacteria</taxon>
        <taxon>Pseudomonadati</taxon>
        <taxon>Pseudomonadota</taxon>
        <taxon>Gammaproteobacteria</taxon>
        <taxon>Cellvibrionales</taxon>
        <taxon>Porticoccaceae</taxon>
        <taxon>Porticoccus</taxon>
    </lineage>
</organism>
<keyword evidence="3 6" id="KW-0812">Transmembrane</keyword>
<dbReference type="InterPro" id="IPR036866">
    <property type="entry name" value="RibonucZ/Hydroxyglut_hydro"/>
</dbReference>
<dbReference type="PANTHER" id="PTHR30619:SF1">
    <property type="entry name" value="RECOMBINATION PROTEIN 2"/>
    <property type="match status" value="1"/>
</dbReference>
<dbReference type="NCBIfam" id="TIGR00361">
    <property type="entry name" value="ComEC_Rec2"/>
    <property type="match status" value="1"/>
</dbReference>
<evidence type="ECO:0000259" key="7">
    <source>
        <dbReference type="SMART" id="SM00849"/>
    </source>
</evidence>
<feature type="transmembrane region" description="Helical" evidence="6">
    <location>
        <begin position="366"/>
        <end position="386"/>
    </location>
</feature>
<evidence type="ECO:0000256" key="2">
    <source>
        <dbReference type="ARBA" id="ARBA00022475"/>
    </source>
</evidence>
<dbReference type="InterPro" id="IPR025405">
    <property type="entry name" value="DUF4131"/>
</dbReference>
<dbReference type="EMBL" id="JAUUUU010000005">
    <property type="protein sequence ID" value="MDP1521152.1"/>
    <property type="molecule type" value="Genomic_DNA"/>
</dbReference>
<feature type="transmembrane region" description="Helical" evidence="6">
    <location>
        <begin position="6"/>
        <end position="39"/>
    </location>
</feature>
<evidence type="ECO:0000313" key="9">
    <source>
        <dbReference type="Proteomes" id="UP001178354"/>
    </source>
</evidence>
<feature type="transmembrane region" description="Helical" evidence="6">
    <location>
        <begin position="334"/>
        <end position="354"/>
    </location>
</feature>
<dbReference type="SMART" id="SM00849">
    <property type="entry name" value="Lactamase_B"/>
    <property type="match status" value="1"/>
</dbReference>
<feature type="transmembrane region" description="Helical" evidence="6">
    <location>
        <begin position="46"/>
        <end position="66"/>
    </location>
</feature>
<dbReference type="InterPro" id="IPR052159">
    <property type="entry name" value="Competence_DNA_uptake"/>
</dbReference>
<dbReference type="RefSeq" id="WP_305170816.1">
    <property type="nucleotide sequence ID" value="NZ_JAUUUU010000005.1"/>
</dbReference>
<accession>A0AAW8B5M5</accession>
<evidence type="ECO:0000256" key="5">
    <source>
        <dbReference type="ARBA" id="ARBA00023136"/>
    </source>
</evidence>
<dbReference type="NCBIfam" id="TIGR00360">
    <property type="entry name" value="ComEC_N-term"/>
    <property type="match status" value="1"/>
</dbReference>
<feature type="domain" description="Metallo-beta-lactamase" evidence="7">
    <location>
        <begin position="508"/>
        <end position="695"/>
    </location>
</feature>
<comment type="subcellular location">
    <subcellularLocation>
        <location evidence="1">Cell membrane</location>
        <topology evidence="1">Multi-pass membrane protein</topology>
    </subcellularLocation>
</comment>
<dbReference type="InterPro" id="IPR035681">
    <property type="entry name" value="ComA-like_MBL"/>
</dbReference>
<dbReference type="Pfam" id="PF03772">
    <property type="entry name" value="Competence"/>
    <property type="match status" value="1"/>
</dbReference>
<name>A0AAW8B5M5_9GAMM</name>
<dbReference type="SUPFAM" id="SSF56281">
    <property type="entry name" value="Metallo-hydrolase/oxidoreductase"/>
    <property type="match status" value="1"/>
</dbReference>
<dbReference type="InterPro" id="IPR001279">
    <property type="entry name" value="Metallo-B-lactamas"/>
</dbReference>
<proteinExistence type="predicted"/>
<feature type="transmembrane region" description="Helical" evidence="6">
    <location>
        <begin position="287"/>
        <end position="304"/>
    </location>
</feature>
<dbReference type="Pfam" id="PF00753">
    <property type="entry name" value="Lactamase_B"/>
    <property type="match status" value="1"/>
</dbReference>
<keyword evidence="5 6" id="KW-0472">Membrane</keyword>
<dbReference type="InterPro" id="IPR004477">
    <property type="entry name" value="ComEC_N"/>
</dbReference>
<keyword evidence="9" id="KW-1185">Reference proteome</keyword>
<feature type="transmembrane region" description="Helical" evidence="6">
    <location>
        <begin position="452"/>
        <end position="471"/>
    </location>
</feature>
<reference evidence="8" key="1">
    <citation type="journal article" date="2010" name="Int. J. Syst. Evol. Microbiol.">
        <title>Porticoccus litoralis gen. nov., sp. nov., a gammaproteobacterium isolated from the Yellow Sea.</title>
        <authorList>
            <person name="Oh H.M."/>
            <person name="Kim H."/>
            <person name="Kim K.M."/>
            <person name="Min G.S."/>
            <person name="Cho J.C."/>
        </authorList>
    </citation>
    <scope>NUCLEOTIDE SEQUENCE</scope>
    <source>
        <strain evidence="8">DSM 25064</strain>
    </source>
</reference>
<reference evidence="8" key="2">
    <citation type="submission" date="2023-08" db="EMBL/GenBank/DDBJ databases">
        <authorList>
            <person name="Luo J."/>
        </authorList>
    </citation>
    <scope>NUCLEOTIDE SEQUENCE</scope>
    <source>
        <strain evidence="8">DSM 25064</strain>
    </source>
</reference>
<dbReference type="InterPro" id="IPR004797">
    <property type="entry name" value="Competence_ComEC/Rec2"/>
</dbReference>
<dbReference type="PANTHER" id="PTHR30619">
    <property type="entry name" value="DNA INTERNALIZATION/COMPETENCE PROTEIN COMEC/REC2"/>
    <property type="match status" value="1"/>
</dbReference>
<keyword evidence="4 6" id="KW-1133">Transmembrane helix</keyword>
<evidence type="ECO:0000256" key="4">
    <source>
        <dbReference type="ARBA" id="ARBA00022989"/>
    </source>
</evidence>
<sequence length="750" mass="82741">MYGSYSFAIGIFAVAYWPTLPGCSAILLMLALGILSFLLRFKIPAWLLWGMCFGVYWGHASLAVQLPESLTPSDHLVTGIVQGIPVDDGHPQRFNLKVLETPTLPELRRLRISWYQPPQELQPGQVWQLKVRLRRPRGSVNPGGFDYQAWLMRQNISATGYVRESPHNRHLDSVTTIDSWRYQLRKFILSSPLDEQSQGFIVALTLGDRSLIAKTDWDRLARFGLVHLLVVSGLHIGLMAAMGYWLGASLIRVATLLGLQGNAVYGGSVAALLFALGYSLLAGFSLPTQRALVMIAVAIVAVLLNRHVSRASGFGLALAGVAVIDPLAVLSAGFWLSFGAVAGLLWLVPVAVNLSRWWRGIQVQWVVFLVLWLPLVFWQLPVAWFAPVVNMLVIPWIGFLVVPVCLLGAAVSLFNWSMAVYLWSIAGWQLEQLMTLLGTVPMPVWLPVYPHWPASFSNTLVLMLLAILLILPNGFPGRWLIAPLLVAIFYLPNTNPYPLSLTVLDVGQGLSVVVRTSKHTLVYDVGPAHGRQFDTGSAVVAPFLRRQGVNRIDRLIISHADNDHAGGAAGLNYLIPAEDVLTGEKLEDVDFKARTCRAGESWQWDGIDFAVLHPHNSAGQGNNQSCVLLIGYGTERILLTGDIESLVEQQLLDTLQDLRGPIRVLLAPHHGSKTSSSASFVSVLSPVHVVFSAGYRHHYGHPAEAVRERYQSAGAVLWNTAEQGAVQFNWVSADNLEVTNARSDRPRYWY</sequence>
<comment type="caution">
    <text evidence="8">The sequence shown here is derived from an EMBL/GenBank/DDBJ whole genome shotgun (WGS) entry which is preliminary data.</text>
</comment>
<dbReference type="GO" id="GO:0030420">
    <property type="term" value="P:establishment of competence for transformation"/>
    <property type="evidence" value="ECO:0007669"/>
    <property type="project" value="InterPro"/>
</dbReference>
<evidence type="ECO:0000313" key="8">
    <source>
        <dbReference type="EMBL" id="MDP1521152.1"/>
    </source>
</evidence>
<dbReference type="Pfam" id="PF13567">
    <property type="entry name" value="DUF4131"/>
    <property type="match status" value="1"/>
</dbReference>
<dbReference type="AlphaFoldDB" id="A0AAW8B5M5"/>
<protein>
    <submittedName>
        <fullName evidence="8">DNA internalization-related competence protein ComEC/Rec2</fullName>
    </submittedName>
</protein>
<dbReference type="Gene3D" id="3.60.15.10">
    <property type="entry name" value="Ribonuclease Z/Hydroxyacylglutathione hydrolase-like"/>
    <property type="match status" value="1"/>
</dbReference>
<evidence type="ECO:0000256" key="3">
    <source>
        <dbReference type="ARBA" id="ARBA00022692"/>
    </source>
</evidence>
<feature type="transmembrane region" description="Helical" evidence="6">
    <location>
        <begin position="225"/>
        <end position="251"/>
    </location>
</feature>
<evidence type="ECO:0000256" key="6">
    <source>
        <dbReference type="SAM" id="Phobius"/>
    </source>
</evidence>
<feature type="transmembrane region" description="Helical" evidence="6">
    <location>
        <begin position="392"/>
        <end position="414"/>
    </location>
</feature>
<dbReference type="Proteomes" id="UP001178354">
    <property type="component" value="Unassembled WGS sequence"/>
</dbReference>